<evidence type="ECO:0000313" key="2">
    <source>
        <dbReference type="EMBL" id="ONI15166.1"/>
    </source>
</evidence>
<dbReference type="Gramene" id="ONI15166">
    <property type="protein sequence ID" value="ONI15166"/>
    <property type="gene ID" value="PRUPE_3G028300"/>
</dbReference>
<gene>
    <name evidence="2" type="ORF">PRUPE_3G028300</name>
</gene>
<accession>A0A251PUB9</accession>
<evidence type="ECO:0000313" key="3">
    <source>
        <dbReference type="Proteomes" id="UP000006882"/>
    </source>
</evidence>
<dbReference type="EMBL" id="CM007653">
    <property type="protein sequence ID" value="ONI15166.1"/>
    <property type="molecule type" value="Genomic_DNA"/>
</dbReference>
<evidence type="ECO:0000256" key="1">
    <source>
        <dbReference type="SAM" id="SignalP"/>
    </source>
</evidence>
<keyword evidence="3" id="KW-1185">Reference proteome</keyword>
<name>A0A251PUB9_PRUPE</name>
<keyword evidence="1" id="KW-0732">Signal</keyword>
<sequence length="85" mass="9839">MDTLIVCIFLVCSMWISCPLCIYSFQMNKAYVIHPKKNQAFLNIFPKDLKAYVPVNASDIQDKGTSATILKEMNQTRIIIYQKYL</sequence>
<feature type="chain" id="PRO_5012151445" evidence="1">
    <location>
        <begin position="25"/>
        <end position="85"/>
    </location>
</feature>
<reference evidence="2 3" key="1">
    <citation type="journal article" date="2013" name="Nat. Genet.">
        <title>The high-quality draft genome of peach (Prunus persica) identifies unique patterns of genetic diversity, domestication and genome evolution.</title>
        <authorList>
            <consortium name="International Peach Genome Initiative"/>
            <person name="Verde I."/>
            <person name="Abbott A.G."/>
            <person name="Scalabrin S."/>
            <person name="Jung S."/>
            <person name="Shu S."/>
            <person name="Marroni F."/>
            <person name="Zhebentyayeva T."/>
            <person name="Dettori M.T."/>
            <person name="Grimwood J."/>
            <person name="Cattonaro F."/>
            <person name="Zuccolo A."/>
            <person name="Rossini L."/>
            <person name="Jenkins J."/>
            <person name="Vendramin E."/>
            <person name="Meisel L.A."/>
            <person name="Decroocq V."/>
            <person name="Sosinski B."/>
            <person name="Prochnik S."/>
            <person name="Mitros T."/>
            <person name="Policriti A."/>
            <person name="Cipriani G."/>
            <person name="Dondini L."/>
            <person name="Ficklin S."/>
            <person name="Goodstein D.M."/>
            <person name="Xuan P."/>
            <person name="Del Fabbro C."/>
            <person name="Aramini V."/>
            <person name="Copetti D."/>
            <person name="Gonzalez S."/>
            <person name="Horner D.S."/>
            <person name="Falchi R."/>
            <person name="Lucas S."/>
            <person name="Mica E."/>
            <person name="Maldonado J."/>
            <person name="Lazzari B."/>
            <person name="Bielenberg D."/>
            <person name="Pirona R."/>
            <person name="Miculan M."/>
            <person name="Barakat A."/>
            <person name="Testolin R."/>
            <person name="Stella A."/>
            <person name="Tartarini S."/>
            <person name="Tonutti P."/>
            <person name="Arus P."/>
            <person name="Orellana A."/>
            <person name="Wells C."/>
            <person name="Main D."/>
            <person name="Vizzotto G."/>
            <person name="Silva H."/>
            <person name="Salamini F."/>
            <person name="Schmutz J."/>
            <person name="Morgante M."/>
            <person name="Rokhsar D.S."/>
        </authorList>
    </citation>
    <scope>NUCLEOTIDE SEQUENCE [LARGE SCALE GENOMIC DNA]</scope>
    <source>
        <strain evidence="3">cv. Nemared</strain>
    </source>
</reference>
<dbReference type="AlphaFoldDB" id="A0A251PUB9"/>
<organism evidence="2 3">
    <name type="scientific">Prunus persica</name>
    <name type="common">Peach</name>
    <name type="synonym">Amygdalus persica</name>
    <dbReference type="NCBI Taxonomy" id="3760"/>
    <lineage>
        <taxon>Eukaryota</taxon>
        <taxon>Viridiplantae</taxon>
        <taxon>Streptophyta</taxon>
        <taxon>Embryophyta</taxon>
        <taxon>Tracheophyta</taxon>
        <taxon>Spermatophyta</taxon>
        <taxon>Magnoliopsida</taxon>
        <taxon>eudicotyledons</taxon>
        <taxon>Gunneridae</taxon>
        <taxon>Pentapetalae</taxon>
        <taxon>rosids</taxon>
        <taxon>fabids</taxon>
        <taxon>Rosales</taxon>
        <taxon>Rosaceae</taxon>
        <taxon>Amygdaloideae</taxon>
        <taxon>Amygdaleae</taxon>
        <taxon>Prunus</taxon>
    </lineage>
</organism>
<dbReference type="Proteomes" id="UP000006882">
    <property type="component" value="Chromosome G3"/>
</dbReference>
<proteinExistence type="predicted"/>
<protein>
    <submittedName>
        <fullName evidence="2">Uncharacterized protein</fullName>
    </submittedName>
</protein>
<feature type="signal peptide" evidence="1">
    <location>
        <begin position="1"/>
        <end position="24"/>
    </location>
</feature>